<evidence type="ECO:0000313" key="2">
    <source>
        <dbReference type="Proteomes" id="UP000091967"/>
    </source>
</evidence>
<sequence length="83" mass="9104">MRQLIVVEALADDMATQHKQLRQYVDGVPEEELGPIRAFVEQYPEGVAQDANQDDALSWFADSSEKLASFAVGQALNSTHGKA</sequence>
<keyword evidence="2" id="KW-1185">Reference proteome</keyword>
<proteinExistence type="predicted"/>
<dbReference type="EMBL" id="LYXU01000085">
    <property type="protein sequence ID" value="OBS16525.1"/>
    <property type="molecule type" value="Genomic_DNA"/>
</dbReference>
<dbReference type="Proteomes" id="UP000091967">
    <property type="component" value="Unassembled WGS sequence"/>
</dbReference>
<comment type="caution">
    <text evidence="1">The sequence shown here is derived from an EMBL/GenBank/DDBJ whole genome shotgun (WGS) entry which is preliminary data.</text>
</comment>
<gene>
    <name evidence="1" type="ORF">FPOA_12845</name>
</gene>
<name>A0A1B8A7U9_FUSPO</name>
<protein>
    <submittedName>
        <fullName evidence="1">Uncharacterized protein</fullName>
    </submittedName>
</protein>
<reference evidence="1 2" key="1">
    <citation type="submission" date="2016-06" db="EMBL/GenBank/DDBJ databases">
        <title>Living apart together: crosstalk between the core and supernumerary genomes in a fungal plant pathogen.</title>
        <authorList>
            <person name="Vanheule A."/>
            <person name="Audenaert K."/>
            <person name="Warris S."/>
            <person name="Van De Geest H."/>
            <person name="Schijlen E."/>
            <person name="Hofte M."/>
            <person name="De Saeger S."/>
            <person name="Haesaert G."/>
            <person name="Waalwijk C."/>
            <person name="Van Der Lee T."/>
        </authorList>
    </citation>
    <scope>NUCLEOTIDE SEQUENCE [LARGE SCALE GENOMIC DNA]</scope>
    <source>
        <strain evidence="1 2">2516</strain>
    </source>
</reference>
<organism evidence="1 2">
    <name type="scientific">Fusarium poae</name>
    <dbReference type="NCBI Taxonomy" id="36050"/>
    <lineage>
        <taxon>Eukaryota</taxon>
        <taxon>Fungi</taxon>
        <taxon>Dikarya</taxon>
        <taxon>Ascomycota</taxon>
        <taxon>Pezizomycotina</taxon>
        <taxon>Sordariomycetes</taxon>
        <taxon>Hypocreomycetidae</taxon>
        <taxon>Hypocreales</taxon>
        <taxon>Nectriaceae</taxon>
        <taxon>Fusarium</taxon>
    </lineage>
</organism>
<evidence type="ECO:0000313" key="1">
    <source>
        <dbReference type="EMBL" id="OBS16525.1"/>
    </source>
</evidence>
<accession>A0A1B8A7U9</accession>
<dbReference type="AlphaFoldDB" id="A0A1B8A7U9"/>